<gene>
    <name evidence="1" type="ORF">PHPALM_11908</name>
</gene>
<comment type="caution">
    <text evidence="1">The sequence shown here is derived from an EMBL/GenBank/DDBJ whole genome shotgun (WGS) entry which is preliminary data.</text>
</comment>
<keyword evidence="2" id="KW-1185">Reference proteome</keyword>
<dbReference type="EMBL" id="NCKW01006472">
    <property type="protein sequence ID" value="POM71519.1"/>
    <property type="molecule type" value="Genomic_DNA"/>
</dbReference>
<dbReference type="OrthoDB" id="120304at2759"/>
<dbReference type="AlphaFoldDB" id="A0A2P4Y1C4"/>
<name>A0A2P4Y1C4_9STRA</name>
<proteinExistence type="predicted"/>
<sequence>MRRLPAALLPPYRPRRTQSVSIITNRRKVIGWLLVYEETDGTDGMFTKAVYRFIHIFNPATRSANLQKPIDWWPKRERIMGTKRGQIVTSAYRVGPAPRWSGVEWLYPRLLEEFDRLRKLGVKSEPSLLLQLVKQILNDSIEGYNACSVNDNCNGPTVCPSLTNT</sequence>
<reference evidence="1 2" key="1">
    <citation type="journal article" date="2017" name="Genome Biol. Evol.">
        <title>Phytophthora megakarya and P. palmivora, closely related causal agents of cacao black pod rot, underwent increases in genome sizes and gene numbers by different mechanisms.</title>
        <authorList>
            <person name="Ali S.S."/>
            <person name="Shao J."/>
            <person name="Lary D.J."/>
            <person name="Kronmiller B."/>
            <person name="Shen D."/>
            <person name="Strem M.D."/>
            <person name="Amoako-Attah I."/>
            <person name="Akrofi A.Y."/>
            <person name="Begoude B.A."/>
            <person name="Ten Hoopen G.M."/>
            <person name="Coulibaly K."/>
            <person name="Kebe B.I."/>
            <person name="Melnick R.L."/>
            <person name="Guiltinan M.J."/>
            <person name="Tyler B.M."/>
            <person name="Meinhardt L.W."/>
            <person name="Bailey B.A."/>
        </authorList>
    </citation>
    <scope>NUCLEOTIDE SEQUENCE [LARGE SCALE GENOMIC DNA]</scope>
    <source>
        <strain evidence="2">sbr112.9</strain>
    </source>
</reference>
<protein>
    <submittedName>
        <fullName evidence="1">Uncharacterized protein</fullName>
    </submittedName>
</protein>
<evidence type="ECO:0000313" key="2">
    <source>
        <dbReference type="Proteomes" id="UP000237271"/>
    </source>
</evidence>
<evidence type="ECO:0000313" key="1">
    <source>
        <dbReference type="EMBL" id="POM71519.1"/>
    </source>
</evidence>
<accession>A0A2P4Y1C4</accession>
<dbReference type="Proteomes" id="UP000237271">
    <property type="component" value="Unassembled WGS sequence"/>
</dbReference>
<organism evidence="1 2">
    <name type="scientific">Phytophthora palmivora</name>
    <dbReference type="NCBI Taxonomy" id="4796"/>
    <lineage>
        <taxon>Eukaryota</taxon>
        <taxon>Sar</taxon>
        <taxon>Stramenopiles</taxon>
        <taxon>Oomycota</taxon>
        <taxon>Peronosporomycetes</taxon>
        <taxon>Peronosporales</taxon>
        <taxon>Peronosporaceae</taxon>
        <taxon>Phytophthora</taxon>
    </lineage>
</organism>